<keyword evidence="3" id="KW-1185">Reference proteome</keyword>
<organism evidence="2 3">
    <name type="scientific">Prauserella shujinwangii</name>
    <dbReference type="NCBI Taxonomy" id="1453103"/>
    <lineage>
        <taxon>Bacteria</taxon>
        <taxon>Bacillati</taxon>
        <taxon>Actinomycetota</taxon>
        <taxon>Actinomycetes</taxon>
        <taxon>Pseudonocardiales</taxon>
        <taxon>Pseudonocardiaceae</taxon>
        <taxon>Prauserella</taxon>
    </lineage>
</organism>
<evidence type="ECO:0000256" key="1">
    <source>
        <dbReference type="SAM" id="MobiDB-lite"/>
    </source>
</evidence>
<feature type="region of interest" description="Disordered" evidence="1">
    <location>
        <begin position="1"/>
        <end position="33"/>
    </location>
</feature>
<sequence length="33" mass="3622">MRFPLIRRADEDIEGPQRTAKGARVGLRAGRAG</sequence>
<evidence type="ECO:0000313" key="2">
    <source>
        <dbReference type="EMBL" id="PRX44587.1"/>
    </source>
</evidence>
<proteinExistence type="predicted"/>
<feature type="compositionally biased region" description="Low complexity" evidence="1">
    <location>
        <begin position="20"/>
        <end position="33"/>
    </location>
</feature>
<gene>
    <name evidence="2" type="ORF">B0I33_11199</name>
</gene>
<comment type="caution">
    <text evidence="2">The sequence shown here is derived from an EMBL/GenBank/DDBJ whole genome shotgun (WGS) entry which is preliminary data.</text>
</comment>
<dbReference type="EMBL" id="PVNH01000011">
    <property type="protein sequence ID" value="PRX44587.1"/>
    <property type="molecule type" value="Genomic_DNA"/>
</dbReference>
<name>A0A2T0LN17_9PSEU</name>
<accession>A0A2T0LN17</accession>
<protein>
    <submittedName>
        <fullName evidence="2">Uncharacterized protein</fullName>
    </submittedName>
</protein>
<reference evidence="2 3" key="1">
    <citation type="submission" date="2018-03" db="EMBL/GenBank/DDBJ databases">
        <title>Genomic Encyclopedia of Type Strains, Phase III (KMG-III): the genomes of soil and plant-associated and newly described type strains.</title>
        <authorList>
            <person name="Whitman W."/>
        </authorList>
    </citation>
    <scope>NUCLEOTIDE SEQUENCE [LARGE SCALE GENOMIC DNA]</scope>
    <source>
        <strain evidence="2 3">CGMCC 4.7125</strain>
    </source>
</reference>
<dbReference type="Proteomes" id="UP000238362">
    <property type="component" value="Unassembled WGS sequence"/>
</dbReference>
<evidence type="ECO:0000313" key="3">
    <source>
        <dbReference type="Proteomes" id="UP000238362"/>
    </source>
</evidence>
<dbReference type="AlphaFoldDB" id="A0A2T0LN17"/>